<keyword evidence="2" id="KW-1185">Reference proteome</keyword>
<reference evidence="3" key="2">
    <citation type="submission" date="2023-11" db="UniProtKB">
        <authorList>
            <consortium name="WormBaseParasite"/>
        </authorList>
    </citation>
    <scope>IDENTIFICATION</scope>
</reference>
<reference evidence="2" key="1">
    <citation type="submission" date="2022-06" db="EMBL/GenBank/DDBJ databases">
        <authorList>
            <person name="Berger JAMES D."/>
            <person name="Berger JAMES D."/>
        </authorList>
    </citation>
    <scope>NUCLEOTIDE SEQUENCE [LARGE SCALE GENOMIC DNA]</scope>
</reference>
<evidence type="ECO:0000256" key="1">
    <source>
        <dbReference type="SAM" id="MobiDB-lite"/>
    </source>
</evidence>
<name>A0AA85J7Q0_TRIRE</name>
<proteinExistence type="predicted"/>
<accession>A0AA85J7Q0</accession>
<organism evidence="2 3">
    <name type="scientific">Trichobilharzia regenti</name>
    <name type="common">Nasal bird schistosome</name>
    <dbReference type="NCBI Taxonomy" id="157069"/>
    <lineage>
        <taxon>Eukaryota</taxon>
        <taxon>Metazoa</taxon>
        <taxon>Spiralia</taxon>
        <taxon>Lophotrochozoa</taxon>
        <taxon>Platyhelminthes</taxon>
        <taxon>Trematoda</taxon>
        <taxon>Digenea</taxon>
        <taxon>Strigeidida</taxon>
        <taxon>Schistosomatoidea</taxon>
        <taxon>Schistosomatidae</taxon>
        <taxon>Trichobilharzia</taxon>
    </lineage>
</organism>
<evidence type="ECO:0000313" key="3">
    <source>
        <dbReference type="WBParaSite" id="TREG1_13600.1"/>
    </source>
</evidence>
<dbReference type="WBParaSite" id="TREG1_13600.1">
    <property type="protein sequence ID" value="TREG1_13600.1"/>
    <property type="gene ID" value="TREG1_13600"/>
</dbReference>
<dbReference type="AlphaFoldDB" id="A0AA85J7Q0"/>
<feature type="region of interest" description="Disordered" evidence="1">
    <location>
        <begin position="78"/>
        <end position="97"/>
    </location>
</feature>
<sequence length="177" mass="19719">MLNEAKCLDVNKNTSHITMENFPTYLADIMQPGNSMLTSETPNTFPFMSSTSFTNDISNLPFYINSLETIQSSTSASINTTADDCNSKNSVPTTSSSDNDLQKFYLHLLNIFNVSRNIKKAVISEVSFSGDDNLLANTPGTSAEYKGYLPTQRLPQTAENEIYQSTNHESEFRFIIL</sequence>
<dbReference type="Proteomes" id="UP000050795">
    <property type="component" value="Unassembled WGS sequence"/>
</dbReference>
<evidence type="ECO:0000313" key="2">
    <source>
        <dbReference type="Proteomes" id="UP000050795"/>
    </source>
</evidence>
<protein>
    <submittedName>
        <fullName evidence="3">Uncharacterized protein</fullName>
    </submittedName>
</protein>